<dbReference type="Gene3D" id="3.90.380.10">
    <property type="entry name" value="Naphthalene 1,2-dioxygenase Alpha Subunit, Chain A, domain 1"/>
    <property type="match status" value="1"/>
</dbReference>
<gene>
    <name evidence="7" type="ORF">GOB84_02960</name>
</gene>
<evidence type="ECO:0000256" key="4">
    <source>
        <dbReference type="ARBA" id="ARBA00023004"/>
    </source>
</evidence>
<evidence type="ECO:0000256" key="3">
    <source>
        <dbReference type="ARBA" id="ARBA00023002"/>
    </source>
</evidence>
<dbReference type="PANTHER" id="PTHR21266">
    <property type="entry name" value="IRON-SULFUR DOMAIN CONTAINING PROTEIN"/>
    <property type="match status" value="1"/>
</dbReference>
<dbReference type="InterPro" id="IPR050584">
    <property type="entry name" value="Cholesterol_7-desaturase"/>
</dbReference>
<evidence type="ECO:0000259" key="6">
    <source>
        <dbReference type="PROSITE" id="PS51296"/>
    </source>
</evidence>
<evidence type="ECO:0000256" key="5">
    <source>
        <dbReference type="ARBA" id="ARBA00023014"/>
    </source>
</evidence>
<keyword evidence="3" id="KW-0560">Oxidoreductase</keyword>
<dbReference type="InterPro" id="IPR044043">
    <property type="entry name" value="VanA_C_cat"/>
</dbReference>
<dbReference type="InterPro" id="IPR036922">
    <property type="entry name" value="Rieske_2Fe-2S_sf"/>
</dbReference>
<reference evidence="7 8" key="1">
    <citation type="journal article" date="2020" name="Int. J. Syst. Evol. Microbiol.">
        <title>Novel acetic acid bacteria from cider fermentations: Acetobacter conturbans sp. nov. and Acetobacter fallax sp. nov.</title>
        <authorList>
            <person name="Sombolestani A.S."/>
            <person name="Cleenwerck I."/>
            <person name="Cnockaert M."/>
            <person name="Borremans W."/>
            <person name="Wieme A.D."/>
            <person name="De Vuyst L."/>
            <person name="Vandamme P."/>
        </authorList>
    </citation>
    <scope>NUCLEOTIDE SEQUENCE [LARGE SCALE GENOMIC DNA]</scope>
    <source>
        <strain evidence="7 8">LMG 1637</strain>
    </source>
</reference>
<dbReference type="RefSeq" id="WP_173576139.1">
    <property type="nucleotide sequence ID" value="NZ_WOSW01000003.1"/>
</dbReference>
<sequence>MAPYPFSAGDKSFPQRQWYIAAWSQEVVSAPLMRKLLGHEIVLYRTAAGQVTAVSGLCPHRRMPLASAQIVDDQLICPYHGAAFDAEDRCASLPFQSKIPGAMRLKSFVVEERAPFIWIWGGDPASADMTCLPDTTSLTAPGGNMVLSGFGLKHVRARSQLLLENLFDKSHISFTHPVTLGIRTTSDGPQQSPEVIDRHNYLAFHHLSPMRAPDATMRAFFPDIGPFMRVEYRAELFGVGLVNAAGTECISCDGNGACLTVAGRMNFLHGITPETDRTTHYFMAVSRDFAPENEDYTALLGERNRLVADEDIKVLEAIEPYLDTADARDEPNFVTDAAAIRVRRRIEKLLRAEALVPLTDLPTPAETV</sequence>
<evidence type="ECO:0000256" key="1">
    <source>
        <dbReference type="ARBA" id="ARBA00022714"/>
    </source>
</evidence>
<dbReference type="EMBL" id="WOSW01000003">
    <property type="protein sequence ID" value="NHO31532.1"/>
    <property type="molecule type" value="Genomic_DNA"/>
</dbReference>
<evidence type="ECO:0000313" key="7">
    <source>
        <dbReference type="EMBL" id="NHO31532.1"/>
    </source>
</evidence>
<evidence type="ECO:0000313" key="8">
    <source>
        <dbReference type="Proteomes" id="UP000615326"/>
    </source>
</evidence>
<keyword evidence="5" id="KW-0411">Iron-sulfur</keyword>
<keyword evidence="2" id="KW-0479">Metal-binding</keyword>
<keyword evidence="4" id="KW-0408">Iron</keyword>
<dbReference type="Proteomes" id="UP000615326">
    <property type="component" value="Unassembled WGS sequence"/>
</dbReference>
<accession>A0ABX0KC34</accession>
<dbReference type="SUPFAM" id="SSF50022">
    <property type="entry name" value="ISP domain"/>
    <property type="match status" value="1"/>
</dbReference>
<dbReference type="Pfam" id="PF00355">
    <property type="entry name" value="Rieske"/>
    <property type="match status" value="1"/>
</dbReference>
<name>A0ABX0KC34_9PROT</name>
<evidence type="ECO:0000256" key="2">
    <source>
        <dbReference type="ARBA" id="ARBA00022723"/>
    </source>
</evidence>
<comment type="caution">
    <text evidence="7">The sequence shown here is derived from an EMBL/GenBank/DDBJ whole genome shotgun (WGS) entry which is preliminary data.</text>
</comment>
<dbReference type="PANTHER" id="PTHR21266:SF60">
    <property type="entry name" value="3-KETOSTEROID-9-ALPHA-MONOOXYGENASE, OXYGENASE COMPONENT"/>
    <property type="match status" value="1"/>
</dbReference>
<feature type="domain" description="Rieske" evidence="6">
    <location>
        <begin position="18"/>
        <end position="119"/>
    </location>
</feature>
<dbReference type="PROSITE" id="PS51296">
    <property type="entry name" value="RIESKE"/>
    <property type="match status" value="1"/>
</dbReference>
<dbReference type="Pfam" id="PF19112">
    <property type="entry name" value="VanA_C"/>
    <property type="match status" value="1"/>
</dbReference>
<keyword evidence="1" id="KW-0001">2Fe-2S</keyword>
<dbReference type="InterPro" id="IPR017941">
    <property type="entry name" value="Rieske_2Fe-2S"/>
</dbReference>
<dbReference type="SUPFAM" id="SSF55961">
    <property type="entry name" value="Bet v1-like"/>
    <property type="match status" value="1"/>
</dbReference>
<keyword evidence="8" id="KW-1185">Reference proteome</keyword>
<organism evidence="7 8">
    <name type="scientific">Acetobacter fallax</name>
    <dbReference type="NCBI Taxonomy" id="1737473"/>
    <lineage>
        <taxon>Bacteria</taxon>
        <taxon>Pseudomonadati</taxon>
        <taxon>Pseudomonadota</taxon>
        <taxon>Alphaproteobacteria</taxon>
        <taxon>Acetobacterales</taxon>
        <taxon>Acetobacteraceae</taxon>
        <taxon>Acetobacter</taxon>
    </lineage>
</organism>
<proteinExistence type="predicted"/>
<dbReference type="Gene3D" id="2.102.10.10">
    <property type="entry name" value="Rieske [2Fe-2S] iron-sulphur domain"/>
    <property type="match status" value="1"/>
</dbReference>
<protein>
    <submittedName>
        <fullName evidence="7">Rieske 2Fe-2S domain-containing protein</fullName>
    </submittedName>
</protein>